<evidence type="ECO:0000256" key="2">
    <source>
        <dbReference type="ARBA" id="ARBA00023125"/>
    </source>
</evidence>
<evidence type="ECO:0000256" key="3">
    <source>
        <dbReference type="ARBA" id="ARBA00023163"/>
    </source>
</evidence>
<sequence>MAMAQVRDVAALAGVSPATVSNALNHPHRVSARTLAKVQAAIEELGYVRNDAARQLRAGSNPAVGMIVLDAANPYFTDVAHGAEQHLAELGRPLLLGNSAQREEQELTYLRLFDEQRVAGVLIAPVGDVLPKLRTLKDHGTSVVIIDRKAGADEFSSVSVNDEQGGWLVADHLIDQGARRIAVIGGPGSLRQVRHRLHGTQQRADRTDGATVEFLDTGAMDTASGRETVQRLLERPRDEWPEAIFATNDLVALGALQVLARAGVEVPGEIMLAGYDDIEFAASATIPITSVRQPSEEMGRQAAELLRQAIEDPAAAVQHTVFQPELMVRESTSAH</sequence>
<keyword evidence="6" id="KW-1185">Reference proteome</keyword>
<dbReference type="PROSITE" id="PS00356">
    <property type="entry name" value="HTH_LACI_1"/>
    <property type="match status" value="1"/>
</dbReference>
<protein>
    <submittedName>
        <fullName evidence="5">LacI family DNA-binding transcriptional regulator</fullName>
    </submittedName>
</protein>
<dbReference type="InterPro" id="IPR028082">
    <property type="entry name" value="Peripla_BP_I"/>
</dbReference>
<feature type="domain" description="HTH lacI-type" evidence="4">
    <location>
        <begin position="4"/>
        <end position="58"/>
    </location>
</feature>
<dbReference type="RefSeq" id="WP_310538240.1">
    <property type="nucleotide sequence ID" value="NZ_BAAAOC010000013.1"/>
</dbReference>
<reference evidence="6" key="1">
    <citation type="submission" date="2023-07" db="EMBL/GenBank/DDBJ databases">
        <title>Description of three actinobacteria isolated from air of manufacturing shop in a pharmaceutical factory.</title>
        <authorList>
            <person name="Zhang D.-F."/>
        </authorList>
    </citation>
    <scope>NUCLEOTIDE SEQUENCE [LARGE SCALE GENOMIC DNA]</scope>
    <source>
        <strain evidence="6">CCTCC AB 207010</strain>
    </source>
</reference>
<keyword evidence="2 5" id="KW-0238">DNA-binding</keyword>
<comment type="caution">
    <text evidence="5">The sequence shown here is derived from an EMBL/GenBank/DDBJ whole genome shotgun (WGS) entry which is preliminary data.</text>
</comment>
<dbReference type="PANTHER" id="PTHR30146">
    <property type="entry name" value="LACI-RELATED TRANSCRIPTIONAL REPRESSOR"/>
    <property type="match status" value="1"/>
</dbReference>
<dbReference type="CDD" id="cd01392">
    <property type="entry name" value="HTH_LacI"/>
    <property type="match status" value="1"/>
</dbReference>
<evidence type="ECO:0000313" key="6">
    <source>
        <dbReference type="Proteomes" id="UP001260872"/>
    </source>
</evidence>
<name>A0ABU1FXH0_9MICC</name>
<organism evidence="5 6">
    <name type="scientific">Nesterenkonia flava</name>
    <dbReference type="NCBI Taxonomy" id="469799"/>
    <lineage>
        <taxon>Bacteria</taxon>
        <taxon>Bacillati</taxon>
        <taxon>Actinomycetota</taxon>
        <taxon>Actinomycetes</taxon>
        <taxon>Micrococcales</taxon>
        <taxon>Micrococcaceae</taxon>
        <taxon>Nesterenkonia</taxon>
    </lineage>
</organism>
<dbReference type="InterPro" id="IPR010982">
    <property type="entry name" value="Lambda_DNA-bd_dom_sf"/>
</dbReference>
<dbReference type="InterPro" id="IPR000843">
    <property type="entry name" value="HTH_LacI"/>
</dbReference>
<accession>A0ABU1FXH0</accession>
<proteinExistence type="predicted"/>
<dbReference type="Proteomes" id="UP001260872">
    <property type="component" value="Unassembled WGS sequence"/>
</dbReference>
<dbReference type="Pfam" id="PF13377">
    <property type="entry name" value="Peripla_BP_3"/>
    <property type="match status" value="1"/>
</dbReference>
<evidence type="ECO:0000259" key="4">
    <source>
        <dbReference type="PROSITE" id="PS50932"/>
    </source>
</evidence>
<dbReference type="InterPro" id="IPR046335">
    <property type="entry name" value="LacI/GalR-like_sensor"/>
</dbReference>
<keyword evidence="3" id="KW-0804">Transcription</keyword>
<dbReference type="PANTHER" id="PTHR30146:SF109">
    <property type="entry name" value="HTH-TYPE TRANSCRIPTIONAL REGULATOR GALS"/>
    <property type="match status" value="1"/>
</dbReference>
<dbReference type="GO" id="GO:0003677">
    <property type="term" value="F:DNA binding"/>
    <property type="evidence" value="ECO:0007669"/>
    <property type="project" value="UniProtKB-KW"/>
</dbReference>
<gene>
    <name evidence="5" type="ORF">RH857_12150</name>
</gene>
<dbReference type="PROSITE" id="PS50932">
    <property type="entry name" value="HTH_LACI_2"/>
    <property type="match status" value="1"/>
</dbReference>
<dbReference type="EMBL" id="JAVKGT010000040">
    <property type="protein sequence ID" value="MDR5712871.1"/>
    <property type="molecule type" value="Genomic_DNA"/>
</dbReference>
<dbReference type="SMART" id="SM00354">
    <property type="entry name" value="HTH_LACI"/>
    <property type="match status" value="1"/>
</dbReference>
<dbReference type="SUPFAM" id="SSF53822">
    <property type="entry name" value="Periplasmic binding protein-like I"/>
    <property type="match status" value="1"/>
</dbReference>
<dbReference type="Gene3D" id="1.10.260.40">
    <property type="entry name" value="lambda repressor-like DNA-binding domains"/>
    <property type="match status" value="1"/>
</dbReference>
<dbReference type="Pfam" id="PF00356">
    <property type="entry name" value="LacI"/>
    <property type="match status" value="1"/>
</dbReference>
<keyword evidence="1" id="KW-0805">Transcription regulation</keyword>
<dbReference type="SUPFAM" id="SSF47413">
    <property type="entry name" value="lambda repressor-like DNA-binding domains"/>
    <property type="match status" value="1"/>
</dbReference>
<dbReference type="Gene3D" id="3.40.50.2300">
    <property type="match status" value="2"/>
</dbReference>
<evidence type="ECO:0000313" key="5">
    <source>
        <dbReference type="EMBL" id="MDR5712871.1"/>
    </source>
</evidence>
<evidence type="ECO:0000256" key="1">
    <source>
        <dbReference type="ARBA" id="ARBA00023015"/>
    </source>
</evidence>